<dbReference type="EMBL" id="MRCC01000011">
    <property type="protein sequence ID" value="OKH24997.1"/>
    <property type="molecule type" value="Genomic_DNA"/>
</dbReference>
<dbReference type="GO" id="GO:0003887">
    <property type="term" value="F:DNA-directed DNA polymerase activity"/>
    <property type="evidence" value="ECO:0007669"/>
    <property type="project" value="InterPro"/>
</dbReference>
<dbReference type="NCBIfam" id="TIGR00678">
    <property type="entry name" value="holB"/>
    <property type="match status" value="1"/>
</dbReference>
<dbReference type="InterPro" id="IPR050238">
    <property type="entry name" value="DNA_Rep/Repair_Clamp_Loader"/>
</dbReference>
<evidence type="ECO:0000313" key="2">
    <source>
        <dbReference type="Proteomes" id="UP000185984"/>
    </source>
</evidence>
<protein>
    <submittedName>
        <fullName evidence="1">DNA polymerase III subunit delta</fullName>
    </submittedName>
</protein>
<evidence type="ECO:0000313" key="1">
    <source>
        <dbReference type="EMBL" id="OKH24997.1"/>
    </source>
</evidence>
<dbReference type="Gene3D" id="3.40.50.300">
    <property type="entry name" value="P-loop containing nucleotide triphosphate hydrolases"/>
    <property type="match status" value="1"/>
</dbReference>
<dbReference type="Proteomes" id="UP000185984">
    <property type="component" value="Unassembled WGS sequence"/>
</dbReference>
<accession>A0A1U7HN50</accession>
<dbReference type="NCBIfam" id="NF005638">
    <property type="entry name" value="PRK07399.1"/>
    <property type="match status" value="1"/>
</dbReference>
<dbReference type="PANTHER" id="PTHR11669:SF8">
    <property type="entry name" value="DNA POLYMERASE III SUBUNIT DELTA"/>
    <property type="match status" value="1"/>
</dbReference>
<dbReference type="OrthoDB" id="9810148at2"/>
<dbReference type="InterPro" id="IPR004622">
    <property type="entry name" value="DNA_pol_HolB"/>
</dbReference>
<dbReference type="RefSeq" id="WP_073550167.1">
    <property type="nucleotide sequence ID" value="NZ_CAWMVK010000003.1"/>
</dbReference>
<dbReference type="PANTHER" id="PTHR11669">
    <property type="entry name" value="REPLICATION FACTOR C / DNA POLYMERASE III GAMMA-TAU SUBUNIT"/>
    <property type="match status" value="1"/>
</dbReference>
<proteinExistence type="predicted"/>
<gene>
    <name evidence="1" type="ORF">NIES1031_14185</name>
</gene>
<dbReference type="STRING" id="247279.NIES1031_14185"/>
<dbReference type="InterPro" id="IPR027417">
    <property type="entry name" value="P-loop_NTPase"/>
</dbReference>
<dbReference type="SUPFAM" id="SSF52540">
    <property type="entry name" value="P-loop containing nucleoside triphosphate hydrolases"/>
    <property type="match status" value="1"/>
</dbReference>
<dbReference type="GO" id="GO:0008408">
    <property type="term" value="F:3'-5' exonuclease activity"/>
    <property type="evidence" value="ECO:0007669"/>
    <property type="project" value="InterPro"/>
</dbReference>
<dbReference type="Pfam" id="PF13177">
    <property type="entry name" value="DNA_pol3_delta2"/>
    <property type="match status" value="1"/>
</dbReference>
<name>A0A1U7HN50_9CHRO</name>
<dbReference type="AlphaFoldDB" id="A0A1U7HN50"/>
<organism evidence="1 2">
    <name type="scientific">Chroogloeocystis siderophila 5.2 s.c.1</name>
    <dbReference type="NCBI Taxonomy" id="247279"/>
    <lineage>
        <taxon>Bacteria</taxon>
        <taxon>Bacillati</taxon>
        <taxon>Cyanobacteriota</taxon>
        <taxon>Cyanophyceae</taxon>
        <taxon>Oscillatoriophycideae</taxon>
        <taxon>Chroococcales</taxon>
        <taxon>Chroococcaceae</taxon>
        <taxon>Chroogloeocystis</taxon>
    </lineage>
</organism>
<comment type="caution">
    <text evidence="1">The sequence shown here is derived from an EMBL/GenBank/DDBJ whole genome shotgun (WGS) entry which is preliminary data.</text>
</comment>
<sequence length="323" mass="35934">MSNFFAPVIGQTQAIALLTQAIDRQRIAPAYLFVGSPGVGRSLTAQCFIQQIFCTNVPVAQHPQIKQRVQLGNHPDVLWVQPTYLHQGQRLTAAEAADAGVKRKAPPIIRVEQVREIAQFLSRSPLEASRNLVVIEQAETIAEAAANALLKTLEEPGLATIILIAPAVEALLPTLVSRCQRIPFYRLSREQMTQVLQQASDENLQMSPTILAIAQGSPGDAIAAIQQLQAIPAELIKALTHPPRSLHSALDLARQIDKTLETEAQLWLIDYLQHAYWQQFLAGDIQHSPLPYLEQAKKYLRSYAQPRLVWEVTFLQMSQLQPQ</sequence>
<dbReference type="GO" id="GO:0006261">
    <property type="term" value="P:DNA-templated DNA replication"/>
    <property type="evidence" value="ECO:0007669"/>
    <property type="project" value="TreeGrafter"/>
</dbReference>
<keyword evidence="2" id="KW-1185">Reference proteome</keyword>
<reference evidence="1 2" key="1">
    <citation type="submission" date="2016-11" db="EMBL/GenBank/DDBJ databases">
        <title>Draft Genome Sequences of Nine Cyanobacterial Strains from Diverse Habitats.</title>
        <authorList>
            <person name="Zhu T."/>
            <person name="Hou S."/>
            <person name="Lu X."/>
            <person name="Hess W.R."/>
        </authorList>
    </citation>
    <scope>NUCLEOTIDE SEQUENCE [LARGE SCALE GENOMIC DNA]</scope>
    <source>
        <strain evidence="1 2">5.2 s.c.1</strain>
    </source>
</reference>